<evidence type="ECO:0000256" key="1">
    <source>
        <dbReference type="SAM" id="MobiDB-lite"/>
    </source>
</evidence>
<dbReference type="EMBL" id="CAJHUB010000681">
    <property type="protein sequence ID" value="CAD7678996.1"/>
    <property type="molecule type" value="Genomic_DNA"/>
</dbReference>
<dbReference type="Proteomes" id="UP000645828">
    <property type="component" value="Unassembled WGS sequence"/>
</dbReference>
<feature type="compositionally biased region" description="Basic and acidic residues" evidence="1">
    <location>
        <begin position="1"/>
        <end position="63"/>
    </location>
</feature>
<gene>
    <name evidence="2" type="ORF">NYPRO_LOCUS11794</name>
</gene>
<evidence type="ECO:0000313" key="3">
    <source>
        <dbReference type="Proteomes" id="UP000645828"/>
    </source>
</evidence>
<protein>
    <submittedName>
        <fullName evidence="2">(raccoon dog) hypothetical protein</fullName>
    </submittedName>
</protein>
<comment type="caution">
    <text evidence="2">The sequence shown here is derived from an EMBL/GenBank/DDBJ whole genome shotgun (WGS) entry which is preliminary data.</text>
</comment>
<organism evidence="2 3">
    <name type="scientific">Nyctereutes procyonoides</name>
    <name type="common">Raccoon dog</name>
    <name type="synonym">Canis procyonoides</name>
    <dbReference type="NCBI Taxonomy" id="34880"/>
    <lineage>
        <taxon>Eukaryota</taxon>
        <taxon>Metazoa</taxon>
        <taxon>Chordata</taxon>
        <taxon>Craniata</taxon>
        <taxon>Vertebrata</taxon>
        <taxon>Euteleostomi</taxon>
        <taxon>Mammalia</taxon>
        <taxon>Eutheria</taxon>
        <taxon>Laurasiatheria</taxon>
        <taxon>Carnivora</taxon>
        <taxon>Caniformia</taxon>
        <taxon>Canidae</taxon>
        <taxon>Nyctereutes</taxon>
    </lineage>
</organism>
<evidence type="ECO:0000313" key="2">
    <source>
        <dbReference type="EMBL" id="CAD7678996.1"/>
    </source>
</evidence>
<proteinExistence type="predicted"/>
<dbReference type="AlphaFoldDB" id="A0A811YNA5"/>
<name>A0A811YNA5_NYCPR</name>
<keyword evidence="3" id="KW-1185">Reference proteome</keyword>
<reference evidence="2" key="1">
    <citation type="submission" date="2020-12" db="EMBL/GenBank/DDBJ databases">
        <authorList>
            <consortium name="Molecular Ecology Group"/>
        </authorList>
    </citation>
    <scope>NUCLEOTIDE SEQUENCE</scope>
    <source>
        <strain evidence="2">TBG_1078</strain>
    </source>
</reference>
<feature type="region of interest" description="Disordered" evidence="1">
    <location>
        <begin position="1"/>
        <end position="105"/>
    </location>
</feature>
<accession>A0A811YNA5</accession>
<sequence length="127" mass="14844">MGRDRDRERGREREGETERDSKRQRQGERQRDRDRERDRDRVRDRNRERDSDRERDRERDSETAPRCPGRAEVPPPPPALGGSDLPRWEPQSGQGGPRWGGHDREVEAPLRFAGAGGADIWCMIKCE</sequence>